<dbReference type="GO" id="GO:0016020">
    <property type="term" value="C:membrane"/>
    <property type="evidence" value="ECO:0007669"/>
    <property type="project" value="TreeGrafter"/>
</dbReference>
<evidence type="ECO:0000256" key="1">
    <source>
        <dbReference type="ARBA" id="ARBA00024484"/>
    </source>
</evidence>
<dbReference type="InterPro" id="IPR045851">
    <property type="entry name" value="AMP-bd_C_sf"/>
</dbReference>
<dbReference type="Pfam" id="PF00501">
    <property type="entry name" value="AMP-binding"/>
    <property type="match status" value="1"/>
</dbReference>
<dbReference type="EMBL" id="CP003065">
    <property type="protein sequence ID" value="AEV68331.1"/>
    <property type="molecule type" value="Genomic_DNA"/>
</dbReference>
<evidence type="ECO:0000259" key="2">
    <source>
        <dbReference type="Pfam" id="PF00501"/>
    </source>
</evidence>
<dbReference type="STRING" id="720554.Clocl_1719"/>
<name>G8LT84_ACECE</name>
<dbReference type="Gene3D" id="3.40.50.12780">
    <property type="entry name" value="N-terminal domain of ligase-like"/>
    <property type="match status" value="1"/>
</dbReference>
<dbReference type="RefSeq" id="WP_014254917.1">
    <property type="nucleotide sequence ID" value="NC_016627.1"/>
</dbReference>
<organism evidence="3 4">
    <name type="scientific">Acetivibrio clariflavus (strain DSM 19732 / NBRC 101661 / EBR45)</name>
    <name type="common">Clostridium clariflavum</name>
    <dbReference type="NCBI Taxonomy" id="720554"/>
    <lineage>
        <taxon>Bacteria</taxon>
        <taxon>Bacillati</taxon>
        <taxon>Bacillota</taxon>
        <taxon>Clostridia</taxon>
        <taxon>Eubacteriales</taxon>
        <taxon>Oscillospiraceae</taxon>
        <taxon>Acetivibrio</taxon>
    </lineage>
</organism>
<dbReference type="SUPFAM" id="SSF56801">
    <property type="entry name" value="Acetyl-CoA synthetase-like"/>
    <property type="match status" value="1"/>
</dbReference>
<proteinExistence type="predicted"/>
<evidence type="ECO:0000313" key="3">
    <source>
        <dbReference type="EMBL" id="AEV68331.1"/>
    </source>
</evidence>
<dbReference type="PANTHER" id="PTHR43272:SF52">
    <property type="entry name" value="AMP-DEPENDENT SYNTHETASE_LIGASE DOMAIN-CONTAINING PROTEIN"/>
    <property type="match status" value="1"/>
</dbReference>
<keyword evidence="4" id="KW-1185">Reference proteome</keyword>
<reference evidence="4" key="1">
    <citation type="submission" date="2011-12" db="EMBL/GenBank/DDBJ databases">
        <title>Complete sequence of Clostridium clariflavum DSM 19732.</title>
        <authorList>
            <consortium name="US DOE Joint Genome Institute"/>
            <person name="Lucas S."/>
            <person name="Han J."/>
            <person name="Lapidus A."/>
            <person name="Cheng J.-F."/>
            <person name="Goodwin L."/>
            <person name="Pitluck S."/>
            <person name="Peters L."/>
            <person name="Teshima H."/>
            <person name="Detter J.C."/>
            <person name="Han C."/>
            <person name="Tapia R."/>
            <person name="Land M."/>
            <person name="Hauser L."/>
            <person name="Kyrpides N."/>
            <person name="Ivanova N."/>
            <person name="Pagani I."/>
            <person name="Kitzmiller T."/>
            <person name="Lynd L."/>
            <person name="Izquierdo J."/>
            <person name="Woyke T."/>
        </authorList>
    </citation>
    <scope>NUCLEOTIDE SEQUENCE [LARGE SCALE GENOMIC DNA]</scope>
    <source>
        <strain evidence="4">DSM 19732 / NBRC 101661 / EBR45</strain>
    </source>
</reference>
<dbReference type="AlphaFoldDB" id="G8LT84"/>
<dbReference type="InterPro" id="IPR000873">
    <property type="entry name" value="AMP-dep_synth/lig_dom"/>
</dbReference>
<protein>
    <submittedName>
        <fullName evidence="3">AMP-forming long-chain acyl-CoA synthetase</fullName>
    </submittedName>
</protein>
<accession>G8LT84</accession>
<evidence type="ECO:0000313" key="4">
    <source>
        <dbReference type="Proteomes" id="UP000005435"/>
    </source>
</evidence>
<reference evidence="3 4" key="2">
    <citation type="journal article" date="2012" name="Stand. Genomic Sci.">
        <title>Complete Genome Sequence of Clostridium clariflavum DSM 19732.</title>
        <authorList>
            <person name="Izquierdo J.A."/>
            <person name="Goodwin L."/>
            <person name="Davenport K.W."/>
            <person name="Teshima H."/>
            <person name="Bruce D."/>
            <person name="Detter C."/>
            <person name="Tapia R."/>
            <person name="Han S."/>
            <person name="Land M."/>
            <person name="Hauser L."/>
            <person name="Jeffries C.D."/>
            <person name="Han J."/>
            <person name="Pitluck S."/>
            <person name="Nolan M."/>
            <person name="Chen A."/>
            <person name="Huntemann M."/>
            <person name="Mavromatis K."/>
            <person name="Mikhailova N."/>
            <person name="Liolios K."/>
            <person name="Woyke T."/>
            <person name="Lynd L.R."/>
        </authorList>
    </citation>
    <scope>NUCLEOTIDE SEQUENCE [LARGE SCALE GENOMIC DNA]</scope>
    <source>
        <strain evidence="4">DSM 19732 / NBRC 101661 / EBR45</strain>
    </source>
</reference>
<dbReference type="KEGG" id="ccl:Clocl_1719"/>
<dbReference type="Gene3D" id="3.30.300.30">
    <property type="match status" value="1"/>
</dbReference>
<dbReference type="InterPro" id="IPR042099">
    <property type="entry name" value="ANL_N_sf"/>
</dbReference>
<dbReference type="GO" id="GO:0004467">
    <property type="term" value="F:long-chain fatty acid-CoA ligase activity"/>
    <property type="evidence" value="ECO:0007669"/>
    <property type="project" value="UniProtKB-EC"/>
</dbReference>
<dbReference type="eggNOG" id="COG1022">
    <property type="taxonomic scope" value="Bacteria"/>
</dbReference>
<dbReference type="Proteomes" id="UP000005435">
    <property type="component" value="Chromosome"/>
</dbReference>
<dbReference type="HOGENOM" id="CLU_000022_59_9_9"/>
<dbReference type="Pfam" id="PF23562">
    <property type="entry name" value="AMP-binding_C_3"/>
    <property type="match status" value="1"/>
</dbReference>
<dbReference type="PANTHER" id="PTHR43272">
    <property type="entry name" value="LONG-CHAIN-FATTY-ACID--COA LIGASE"/>
    <property type="match status" value="1"/>
</dbReference>
<feature type="domain" description="AMP-dependent synthetase/ligase" evidence="2">
    <location>
        <begin position="23"/>
        <end position="420"/>
    </location>
</feature>
<comment type="catalytic activity">
    <reaction evidence="1">
        <text>a long-chain fatty acid + ATP + CoA = a long-chain fatty acyl-CoA + AMP + diphosphate</text>
        <dbReference type="Rhea" id="RHEA:15421"/>
        <dbReference type="ChEBI" id="CHEBI:30616"/>
        <dbReference type="ChEBI" id="CHEBI:33019"/>
        <dbReference type="ChEBI" id="CHEBI:57287"/>
        <dbReference type="ChEBI" id="CHEBI:57560"/>
        <dbReference type="ChEBI" id="CHEBI:83139"/>
        <dbReference type="ChEBI" id="CHEBI:456215"/>
        <dbReference type="EC" id="6.2.1.3"/>
    </reaction>
    <physiologicalReaction direction="left-to-right" evidence="1">
        <dbReference type="Rhea" id="RHEA:15422"/>
    </physiologicalReaction>
</comment>
<sequence>MSADIKYPLYETTVFENFRVMVENVARKYPDRIAYSYKKDPRDTNTVDVTFSEVRDYVRNLGTELISLGCTDKKVAIVGETSYNWICSYFALMAIGAIVVPLDKDMPVNELTGLLDFAECEYIVYSTSVEEKIMQIGDSVPTLKTYICMGEPKMEPALKLSDLAERGKAKFENGDNSYYDYEIDPDRLATIVFTSGTTGKGKGVMLSQKNIASDMTQGMYLFAITPKTMSVLPPHHTYCSTVVFVGHFSQGCTTFINSGLKYFLNEVKEQQPSHLVLVPLFVETMYKRIWNTAEKSGKANMLKRMIKVSNFLRKIGIDLRSVFFKSVLENFGGKLEMIISGGAAINQDIIDFFDAIGITILNGYGITECSPLVSCNRNKYQKKGSVGIPIIGEQVKIKDPDENGEGEICVKGPNVMLGYYKNPEATAAAFDEEGYFMTGDYGRLDDEGWLYITGRLKNIIILSNGKNVYPEEIEQEVQRIPGVSEVVVYAGETKNQSNKEVIVAEIFPDYELLKLKGIEGAQAIKEYFNKEIKNVNSRMAPHKTIRKVKIREEEFIKNTSKKILRHAIDKSIDNDDSTED</sequence>
<gene>
    <name evidence="3" type="ordered locus">Clocl_1719</name>
</gene>